<dbReference type="EMBL" id="JABRWQ010000002">
    <property type="protein sequence ID" value="NRD22799.1"/>
    <property type="molecule type" value="Genomic_DNA"/>
</dbReference>
<evidence type="ECO:0000313" key="1">
    <source>
        <dbReference type="EMBL" id="NRD22799.1"/>
    </source>
</evidence>
<protein>
    <recommendedName>
        <fullName evidence="3">NERD domain-containing protein</fullName>
    </recommendedName>
</protein>
<gene>
    <name evidence="1" type="ORF">HNV10_06080</name>
</gene>
<sequence>MPNFKSDLAQEEILSTYLDTIYAKKKIEFKRVPDLNKQLQGIDVIMTVNGQSYLIDEKAQLHYLNSDLPTFTFELSYLKNSIFKEGWLFDTSKRTHYYFLITGIFLKKGINKLSSYNDIDKIKITSVNRTKLITHLKSINLSKEKLLYYDFDCRTNKTYGKNNIAELNPHKEGLIYFTEQLEEEPVNLQLRLSYLIKIGVAKRFHY</sequence>
<proteinExistence type="predicted"/>
<evidence type="ECO:0008006" key="3">
    <source>
        <dbReference type="Google" id="ProtNLM"/>
    </source>
</evidence>
<name>A0ABX2E2S4_9FLAO</name>
<dbReference type="Proteomes" id="UP000805085">
    <property type="component" value="Unassembled WGS sequence"/>
</dbReference>
<keyword evidence="2" id="KW-1185">Reference proteome</keyword>
<comment type="caution">
    <text evidence="1">The sequence shown here is derived from an EMBL/GenBank/DDBJ whole genome shotgun (WGS) entry which is preliminary data.</text>
</comment>
<accession>A0ABX2E2S4</accession>
<evidence type="ECO:0000313" key="2">
    <source>
        <dbReference type="Proteomes" id="UP000805085"/>
    </source>
</evidence>
<dbReference type="RefSeq" id="WP_173300431.1">
    <property type="nucleotide sequence ID" value="NZ_JABRWQ010000002.1"/>
</dbReference>
<reference evidence="1 2" key="1">
    <citation type="journal article" date="2015" name="Int. J. Syst. Evol. Microbiol.">
        <title>Winogradskyella litoriviva sp. nov., isolated from coastal seawater.</title>
        <authorList>
            <person name="Nedashkovskaya O.I."/>
            <person name="Kukhlevskiy A.D."/>
            <person name="Zhukova N.V."/>
            <person name="Kim S.J."/>
            <person name="Rhee S.K."/>
            <person name="Mikhailov V.V."/>
        </authorList>
    </citation>
    <scope>NUCLEOTIDE SEQUENCE [LARGE SCALE GENOMIC DNA]</scope>
    <source>
        <strain evidence="1 2">KMM6491</strain>
    </source>
</reference>
<organism evidence="1 2">
    <name type="scientific">Winogradskyella litoriviva</name>
    <dbReference type="NCBI Taxonomy" id="1220182"/>
    <lineage>
        <taxon>Bacteria</taxon>
        <taxon>Pseudomonadati</taxon>
        <taxon>Bacteroidota</taxon>
        <taxon>Flavobacteriia</taxon>
        <taxon>Flavobacteriales</taxon>
        <taxon>Flavobacteriaceae</taxon>
        <taxon>Winogradskyella</taxon>
    </lineage>
</organism>